<name>A0A086JPV8_TOXGO</name>
<keyword evidence="1" id="KW-0472">Membrane</keyword>
<keyword evidence="1" id="KW-1133">Transmembrane helix</keyword>
<evidence type="ECO:0000256" key="1">
    <source>
        <dbReference type="SAM" id="Phobius"/>
    </source>
</evidence>
<dbReference type="EMBL" id="AHZU02001267">
    <property type="protein sequence ID" value="KFG34176.1"/>
    <property type="molecule type" value="Genomic_DNA"/>
</dbReference>
<proteinExistence type="predicted"/>
<keyword evidence="1 2" id="KW-0812">Transmembrane</keyword>
<evidence type="ECO:0000313" key="2">
    <source>
        <dbReference type="EMBL" id="KFG34176.1"/>
    </source>
</evidence>
<organism evidence="2 3">
    <name type="scientific">Toxoplasma gondii GAB2-2007-GAL-DOM2</name>
    <dbReference type="NCBI Taxonomy" id="1130820"/>
    <lineage>
        <taxon>Eukaryota</taxon>
        <taxon>Sar</taxon>
        <taxon>Alveolata</taxon>
        <taxon>Apicomplexa</taxon>
        <taxon>Conoidasida</taxon>
        <taxon>Coccidia</taxon>
        <taxon>Eucoccidiorida</taxon>
        <taxon>Eimeriorina</taxon>
        <taxon>Sarcocystidae</taxon>
        <taxon>Toxoplasma</taxon>
    </lineage>
</organism>
<evidence type="ECO:0000313" key="3">
    <source>
        <dbReference type="Proteomes" id="UP000028837"/>
    </source>
</evidence>
<comment type="caution">
    <text evidence="2">The sequence shown here is derived from an EMBL/GenBank/DDBJ whole genome shotgun (WGS) entry which is preliminary data.</text>
</comment>
<protein>
    <submittedName>
        <fullName evidence="2">Putative transmembrane protein</fullName>
    </submittedName>
</protein>
<dbReference type="Proteomes" id="UP000028837">
    <property type="component" value="Unassembled WGS sequence"/>
</dbReference>
<accession>A0A086JPV8</accession>
<feature type="transmembrane region" description="Helical" evidence="1">
    <location>
        <begin position="38"/>
        <end position="59"/>
    </location>
</feature>
<sequence>MRKKRSSAVFLAKSCGAVASLWKRGGVTREASARSGDAFFSFFLDNLHFSFFLDVGGFLPPATSPLPLPFSRFSSLAFSLLPPRPIPCLGCAPATSRSASVRASAAFASKNAFPFSLLLDFFFLLCNVANAFLRRRSRARQLNSASRLARAPAAQN</sequence>
<gene>
    <name evidence="2" type="ORF">TGDOM2_260330</name>
</gene>
<reference evidence="2 3" key="1">
    <citation type="submission" date="2014-02" db="EMBL/GenBank/DDBJ databases">
        <authorList>
            <person name="Sibley D."/>
            <person name="Venepally P."/>
            <person name="Karamycheva S."/>
            <person name="Hadjithomas M."/>
            <person name="Khan A."/>
            <person name="Brunk B."/>
            <person name="Roos D."/>
            <person name="Caler E."/>
            <person name="Lorenzi H."/>
        </authorList>
    </citation>
    <scope>NUCLEOTIDE SEQUENCE [LARGE SCALE GENOMIC DNA]</scope>
    <source>
        <strain evidence="2 3">GAB2-2007-GAL-DOM2</strain>
    </source>
</reference>
<dbReference type="AlphaFoldDB" id="A0A086JPV8"/>
<feature type="transmembrane region" description="Helical" evidence="1">
    <location>
        <begin position="112"/>
        <end position="133"/>
    </location>
</feature>
<dbReference type="VEuPathDB" id="ToxoDB:TGDOM2_260330"/>